<organism evidence="1 2">
    <name type="scientific">Gossypium anomalum</name>
    <dbReference type="NCBI Taxonomy" id="47600"/>
    <lineage>
        <taxon>Eukaryota</taxon>
        <taxon>Viridiplantae</taxon>
        <taxon>Streptophyta</taxon>
        <taxon>Embryophyta</taxon>
        <taxon>Tracheophyta</taxon>
        <taxon>Spermatophyta</taxon>
        <taxon>Magnoliopsida</taxon>
        <taxon>eudicotyledons</taxon>
        <taxon>Gunneridae</taxon>
        <taxon>Pentapetalae</taxon>
        <taxon>rosids</taxon>
        <taxon>malvids</taxon>
        <taxon>Malvales</taxon>
        <taxon>Malvaceae</taxon>
        <taxon>Malvoideae</taxon>
        <taxon>Gossypium</taxon>
    </lineage>
</organism>
<dbReference type="OrthoDB" id="1938922at2759"/>
<dbReference type="Proteomes" id="UP000701853">
    <property type="component" value="Chromosome 7"/>
</dbReference>
<evidence type="ECO:0000313" key="1">
    <source>
        <dbReference type="EMBL" id="KAG8489023.1"/>
    </source>
</evidence>
<reference evidence="1 2" key="1">
    <citation type="journal article" date="2021" name="bioRxiv">
        <title>The Gossypium anomalum genome as a resource for cotton improvement and evolutionary analysis of hybrid incompatibility.</title>
        <authorList>
            <person name="Grover C.E."/>
            <person name="Yuan D."/>
            <person name="Arick M.A."/>
            <person name="Miller E.R."/>
            <person name="Hu G."/>
            <person name="Peterson D.G."/>
            <person name="Wendel J.F."/>
            <person name="Udall J.A."/>
        </authorList>
    </citation>
    <scope>NUCLEOTIDE SEQUENCE [LARGE SCALE GENOMIC DNA]</scope>
    <source>
        <strain evidence="1">JFW-Udall</strain>
        <tissue evidence="1">Leaf</tissue>
    </source>
</reference>
<dbReference type="AlphaFoldDB" id="A0A8J6D2N8"/>
<dbReference type="EMBL" id="JAHUZN010000007">
    <property type="protein sequence ID" value="KAG8489023.1"/>
    <property type="molecule type" value="Genomic_DNA"/>
</dbReference>
<sequence>MCFKLSCKDPFISFLATNQVKEFFNHTKGIRAATILMAGDEITMRLQKDVGASFQGLIHWNQREEPSSSSVHVFMGDFKGWWSKLEQFFEVEGVKEQVKDTYARGLQESFGSTNFLDPMIELVTLIQQESMDQFHDQFVSIFNRLHIPEIYNLSIFTSKLKKNVLVRGSGGYSKPLFPNLRMPVTSSNVLTSGGPLAVSGGQRTPTKSLSQEKMEDRRKKGLCFWCASKYTPRHKCVKSQLYQLIVEPQLDSMEDNKAKQWRNIRIVLSTWRKWTKTLNLQLQSYPYMLYKDLRVIIL</sequence>
<accession>A0A8J6D2N8</accession>
<gene>
    <name evidence="1" type="ORF">CXB51_017131</name>
</gene>
<protein>
    <recommendedName>
        <fullName evidence="3">Retrotransposon gag domain-containing protein</fullName>
    </recommendedName>
</protein>
<comment type="caution">
    <text evidence="1">The sequence shown here is derived from an EMBL/GenBank/DDBJ whole genome shotgun (WGS) entry which is preliminary data.</text>
</comment>
<evidence type="ECO:0000313" key="2">
    <source>
        <dbReference type="Proteomes" id="UP000701853"/>
    </source>
</evidence>
<proteinExistence type="predicted"/>
<evidence type="ECO:0008006" key="3">
    <source>
        <dbReference type="Google" id="ProtNLM"/>
    </source>
</evidence>
<keyword evidence="2" id="KW-1185">Reference proteome</keyword>
<name>A0A8J6D2N8_9ROSI</name>